<organism evidence="9 10">
    <name type="scientific">Novimethylophilus kurashikiensis</name>
    <dbReference type="NCBI Taxonomy" id="1825523"/>
    <lineage>
        <taxon>Bacteria</taxon>
        <taxon>Pseudomonadati</taxon>
        <taxon>Pseudomonadota</taxon>
        <taxon>Betaproteobacteria</taxon>
        <taxon>Nitrosomonadales</taxon>
        <taxon>Methylophilaceae</taxon>
        <taxon>Novimethylophilus</taxon>
    </lineage>
</organism>
<dbReference type="GO" id="GO:0000155">
    <property type="term" value="F:phosphorelay sensor kinase activity"/>
    <property type="evidence" value="ECO:0007669"/>
    <property type="project" value="InterPro"/>
</dbReference>
<evidence type="ECO:0000256" key="2">
    <source>
        <dbReference type="ARBA" id="ARBA00022777"/>
    </source>
</evidence>
<protein>
    <submittedName>
        <fullName evidence="9">Histidine kinase</fullName>
    </submittedName>
</protein>
<dbReference type="SMART" id="SM00091">
    <property type="entry name" value="PAS"/>
    <property type="match status" value="2"/>
</dbReference>
<dbReference type="InterPro" id="IPR001610">
    <property type="entry name" value="PAC"/>
</dbReference>
<keyword evidence="2 9" id="KW-0418">Kinase</keyword>
<dbReference type="Pfam" id="PF08447">
    <property type="entry name" value="PAS_3"/>
    <property type="match status" value="1"/>
</dbReference>
<dbReference type="Pfam" id="PF07730">
    <property type="entry name" value="HisKA_3"/>
    <property type="match status" value="1"/>
</dbReference>
<dbReference type="AlphaFoldDB" id="A0A2R5FCH3"/>
<dbReference type="InterPro" id="IPR005467">
    <property type="entry name" value="His_kinase_dom"/>
</dbReference>
<dbReference type="Gene3D" id="3.40.50.2300">
    <property type="match status" value="1"/>
</dbReference>
<comment type="caution">
    <text evidence="4">Lacks conserved residue(s) required for the propagation of feature annotation.</text>
</comment>
<dbReference type="Pfam" id="PF08448">
    <property type="entry name" value="PAS_4"/>
    <property type="match status" value="2"/>
</dbReference>
<keyword evidence="10" id="KW-1185">Reference proteome</keyword>
<dbReference type="Gene3D" id="3.30.565.10">
    <property type="entry name" value="Histidine kinase-like ATPase, C-terminal domain"/>
    <property type="match status" value="1"/>
</dbReference>
<name>A0A2R5FCH3_9PROT</name>
<dbReference type="InterPro" id="IPR000700">
    <property type="entry name" value="PAS-assoc_C"/>
</dbReference>
<dbReference type="RefSeq" id="WP_109015821.1">
    <property type="nucleotide sequence ID" value="NZ_BDOQ01000009.1"/>
</dbReference>
<dbReference type="NCBIfam" id="TIGR00229">
    <property type="entry name" value="sensory_box"/>
    <property type="match status" value="2"/>
</dbReference>
<dbReference type="SUPFAM" id="SSF55874">
    <property type="entry name" value="ATPase domain of HSP90 chaperone/DNA topoisomerase II/histidine kinase"/>
    <property type="match status" value="1"/>
</dbReference>
<dbReference type="Pfam" id="PF02518">
    <property type="entry name" value="HATPase_c"/>
    <property type="match status" value="1"/>
</dbReference>
<reference evidence="9 10" key="1">
    <citation type="journal article" date="2018" name="Environ. Microbiol.">
        <title>Isolation and genomic characterization of Novimethylophilus kurashikiensis gen. nov. sp. nov., a new lanthanide-dependent methylotrophic species of Methylophilaceae.</title>
        <authorList>
            <person name="Lv H."/>
            <person name="Sahin N."/>
            <person name="Tani A."/>
        </authorList>
    </citation>
    <scope>NUCLEOTIDE SEQUENCE [LARGE SCALE GENOMIC DNA]</scope>
    <source>
        <strain evidence="9 10">La2-4</strain>
    </source>
</reference>
<evidence type="ECO:0000256" key="3">
    <source>
        <dbReference type="ARBA" id="ARBA00023012"/>
    </source>
</evidence>
<feature type="domain" description="PAC" evidence="8">
    <location>
        <begin position="349"/>
        <end position="401"/>
    </location>
</feature>
<dbReference type="InterPro" id="IPR036890">
    <property type="entry name" value="HATPase_C_sf"/>
</dbReference>
<dbReference type="SUPFAM" id="SSF52172">
    <property type="entry name" value="CheY-like"/>
    <property type="match status" value="1"/>
</dbReference>
<dbReference type="GO" id="GO:0046983">
    <property type="term" value="F:protein dimerization activity"/>
    <property type="evidence" value="ECO:0007669"/>
    <property type="project" value="InterPro"/>
</dbReference>
<proteinExistence type="predicted"/>
<feature type="domain" description="PAS" evidence="7">
    <location>
        <begin position="273"/>
        <end position="317"/>
    </location>
</feature>
<evidence type="ECO:0000313" key="9">
    <source>
        <dbReference type="EMBL" id="GBG14633.1"/>
    </source>
</evidence>
<dbReference type="InterPro" id="IPR013656">
    <property type="entry name" value="PAS_4"/>
</dbReference>
<dbReference type="InterPro" id="IPR035965">
    <property type="entry name" value="PAS-like_dom_sf"/>
</dbReference>
<sequence>MNDTSIQAVQDVCLLAVRPSSALIEALDELAMPGLTVQIEGRIEAGCERILARRPHLILLESQEANDDLAAACRMLKNEPLAVAIPVLAIASVDDIDKLDVWLAAGIDDVVFKPVREKELAWRIRQYLPRGQQPATSSAAPSETIKVTGEAAYSGCFYTFVQTPEGREFLASLSQGWQDLTGLSPDVVCRDIAAFHALIATEDAEKISAAKIESQQRLSPYDTEFRIRHPLKGERWMAAYSLPQKMEDGSTEWHGFMHDVTKRKITEEKLWSSEQSFRAIVDHSPDTIVRYDQACRRLFVSGSYLKTHGLLPEDVVGTKPSETPWRSGTMTSEMYEAAILDVFRTGKTTDIEFDWNTPNGEVSYHWVRAVPEYDRQGKVVCVLAMVRDTTDMKRTESLLRRREFEFRTLAHNSPDMIIRYDRECRQAYLNPAFERFTGISLAKAWNKTPAANWSALTACDDYLSRLKRVMDTGKPDRILLEWRMPDQSLSTHLLHAVAEHDEEGNTTGALVIGHNITDLKATERSLEESRAQLQMLTYHREEAREGERKRIAREIHDELGQLLSVLRLGISTLDYGYGDTNPDLRNKTAKMGAVVDQAIDMVHTLATRLRPAVLESGIALALEWLVQEFSKSTGIDCELFVPEEEIDFDKDRALPVFRIVQESLTNILRHSEADHVEITLTQDQENLKLSIRDNGKGFEVRKATKKGSFGIIGMHERILMLGGSLDIKSAPGSGTEIRLEVPLKTKEENHD</sequence>
<feature type="domain" description="Histidine kinase" evidence="5">
    <location>
        <begin position="550"/>
        <end position="745"/>
    </location>
</feature>
<dbReference type="PANTHER" id="PTHR24421:SF59">
    <property type="entry name" value="OXYGEN SENSOR HISTIDINE KINASE NREB"/>
    <property type="match status" value="1"/>
</dbReference>
<dbReference type="OrthoDB" id="9813412at2"/>
<gene>
    <name evidence="9" type="ORF">NMK_2232</name>
</gene>
<dbReference type="CDD" id="cd00130">
    <property type="entry name" value="PAS"/>
    <property type="match status" value="3"/>
</dbReference>
<dbReference type="PROSITE" id="PS50112">
    <property type="entry name" value="PAS"/>
    <property type="match status" value="1"/>
</dbReference>
<dbReference type="Gene3D" id="3.30.450.20">
    <property type="entry name" value="PAS domain"/>
    <property type="match status" value="3"/>
</dbReference>
<dbReference type="PROSITE" id="PS50110">
    <property type="entry name" value="RESPONSE_REGULATORY"/>
    <property type="match status" value="1"/>
</dbReference>
<evidence type="ECO:0000259" key="7">
    <source>
        <dbReference type="PROSITE" id="PS50112"/>
    </source>
</evidence>
<dbReference type="InterPro" id="IPR000014">
    <property type="entry name" value="PAS"/>
</dbReference>
<dbReference type="InterPro" id="IPR011006">
    <property type="entry name" value="CheY-like_superfamily"/>
</dbReference>
<dbReference type="InterPro" id="IPR011712">
    <property type="entry name" value="Sig_transdc_His_kin_sub3_dim/P"/>
</dbReference>
<dbReference type="CDD" id="cd16917">
    <property type="entry name" value="HATPase_UhpB-NarQ-NarX-like"/>
    <property type="match status" value="1"/>
</dbReference>
<dbReference type="Proteomes" id="UP000245081">
    <property type="component" value="Unassembled WGS sequence"/>
</dbReference>
<dbReference type="PROSITE" id="PS50109">
    <property type="entry name" value="HIS_KIN"/>
    <property type="match status" value="1"/>
</dbReference>
<evidence type="ECO:0000256" key="1">
    <source>
        <dbReference type="ARBA" id="ARBA00022679"/>
    </source>
</evidence>
<evidence type="ECO:0000259" key="6">
    <source>
        <dbReference type="PROSITE" id="PS50110"/>
    </source>
</evidence>
<dbReference type="InterPro" id="IPR013655">
    <property type="entry name" value="PAS_fold_3"/>
</dbReference>
<dbReference type="SMART" id="SM00387">
    <property type="entry name" value="HATPase_c"/>
    <property type="match status" value="1"/>
</dbReference>
<dbReference type="InterPro" id="IPR050482">
    <property type="entry name" value="Sensor_HK_TwoCompSys"/>
</dbReference>
<comment type="caution">
    <text evidence="9">The sequence shown here is derived from an EMBL/GenBank/DDBJ whole genome shotgun (WGS) entry which is preliminary data.</text>
</comment>
<feature type="domain" description="Response regulatory" evidence="6">
    <location>
        <begin position="1"/>
        <end position="128"/>
    </location>
</feature>
<dbReference type="GO" id="GO:0016020">
    <property type="term" value="C:membrane"/>
    <property type="evidence" value="ECO:0007669"/>
    <property type="project" value="InterPro"/>
</dbReference>
<evidence type="ECO:0000259" key="5">
    <source>
        <dbReference type="PROSITE" id="PS50109"/>
    </source>
</evidence>
<dbReference type="Gene3D" id="1.20.5.1930">
    <property type="match status" value="1"/>
</dbReference>
<dbReference type="EMBL" id="BDOQ01000009">
    <property type="protein sequence ID" value="GBG14633.1"/>
    <property type="molecule type" value="Genomic_DNA"/>
</dbReference>
<dbReference type="InterPro" id="IPR001789">
    <property type="entry name" value="Sig_transdc_resp-reg_receiver"/>
</dbReference>
<dbReference type="PANTHER" id="PTHR24421">
    <property type="entry name" value="NITRATE/NITRITE SENSOR PROTEIN NARX-RELATED"/>
    <property type="match status" value="1"/>
</dbReference>
<accession>A0A2R5FCH3</accession>
<evidence type="ECO:0000259" key="8">
    <source>
        <dbReference type="PROSITE" id="PS50113"/>
    </source>
</evidence>
<keyword evidence="1" id="KW-0808">Transferase</keyword>
<dbReference type="PROSITE" id="PS50113">
    <property type="entry name" value="PAC"/>
    <property type="match status" value="1"/>
</dbReference>
<keyword evidence="3" id="KW-0902">Two-component regulatory system</keyword>
<evidence type="ECO:0000313" key="10">
    <source>
        <dbReference type="Proteomes" id="UP000245081"/>
    </source>
</evidence>
<dbReference type="SMART" id="SM00086">
    <property type="entry name" value="PAC"/>
    <property type="match status" value="3"/>
</dbReference>
<evidence type="ECO:0000256" key="4">
    <source>
        <dbReference type="PROSITE-ProRule" id="PRU00169"/>
    </source>
</evidence>
<dbReference type="InterPro" id="IPR003594">
    <property type="entry name" value="HATPase_dom"/>
</dbReference>
<dbReference type="SUPFAM" id="SSF55785">
    <property type="entry name" value="PYP-like sensor domain (PAS domain)"/>
    <property type="match status" value="3"/>
</dbReference>